<dbReference type="EMBL" id="ML994613">
    <property type="protein sequence ID" value="KAF2193747.1"/>
    <property type="molecule type" value="Genomic_DNA"/>
</dbReference>
<organism evidence="1 2">
    <name type="scientific">Zopfia rhizophila CBS 207.26</name>
    <dbReference type="NCBI Taxonomy" id="1314779"/>
    <lineage>
        <taxon>Eukaryota</taxon>
        <taxon>Fungi</taxon>
        <taxon>Dikarya</taxon>
        <taxon>Ascomycota</taxon>
        <taxon>Pezizomycotina</taxon>
        <taxon>Dothideomycetes</taxon>
        <taxon>Dothideomycetes incertae sedis</taxon>
        <taxon>Zopfiaceae</taxon>
        <taxon>Zopfia</taxon>
    </lineage>
</organism>
<sequence>MGRYIDSLHSLTLIGAVTYTSLLPPTIVPSAYTSCLQPTRNLIGTHLPSHSFMYIYHLDSPQFIMGPRRHGLTALGYMFITLSTFRVRQLNLGLPLRCELRSVSEPDTYSEKTGTFFRAAASLLSPP</sequence>
<name>A0A6A6ENJ9_9PEZI</name>
<reference evidence="1" key="1">
    <citation type="journal article" date="2020" name="Stud. Mycol.">
        <title>101 Dothideomycetes genomes: a test case for predicting lifestyles and emergence of pathogens.</title>
        <authorList>
            <person name="Haridas S."/>
            <person name="Albert R."/>
            <person name="Binder M."/>
            <person name="Bloem J."/>
            <person name="Labutti K."/>
            <person name="Salamov A."/>
            <person name="Andreopoulos B."/>
            <person name="Baker S."/>
            <person name="Barry K."/>
            <person name="Bills G."/>
            <person name="Bluhm B."/>
            <person name="Cannon C."/>
            <person name="Castanera R."/>
            <person name="Culley D."/>
            <person name="Daum C."/>
            <person name="Ezra D."/>
            <person name="Gonzalez J."/>
            <person name="Henrissat B."/>
            <person name="Kuo A."/>
            <person name="Liang C."/>
            <person name="Lipzen A."/>
            <person name="Lutzoni F."/>
            <person name="Magnuson J."/>
            <person name="Mondo S."/>
            <person name="Nolan M."/>
            <person name="Ohm R."/>
            <person name="Pangilinan J."/>
            <person name="Park H.-J."/>
            <person name="Ramirez L."/>
            <person name="Alfaro M."/>
            <person name="Sun H."/>
            <person name="Tritt A."/>
            <person name="Yoshinaga Y."/>
            <person name="Zwiers L.-H."/>
            <person name="Turgeon B."/>
            <person name="Goodwin S."/>
            <person name="Spatafora J."/>
            <person name="Crous P."/>
            <person name="Grigoriev I."/>
        </authorList>
    </citation>
    <scope>NUCLEOTIDE SEQUENCE</scope>
    <source>
        <strain evidence="1">CBS 207.26</strain>
    </source>
</reference>
<gene>
    <name evidence="1" type="ORF">K469DRAFT_712558</name>
</gene>
<evidence type="ECO:0000313" key="1">
    <source>
        <dbReference type="EMBL" id="KAF2193747.1"/>
    </source>
</evidence>
<dbReference type="AlphaFoldDB" id="A0A6A6ENJ9"/>
<dbReference type="Proteomes" id="UP000800200">
    <property type="component" value="Unassembled WGS sequence"/>
</dbReference>
<proteinExistence type="predicted"/>
<accession>A0A6A6ENJ9</accession>
<protein>
    <submittedName>
        <fullName evidence="1">Uncharacterized protein</fullName>
    </submittedName>
</protein>
<evidence type="ECO:0000313" key="2">
    <source>
        <dbReference type="Proteomes" id="UP000800200"/>
    </source>
</evidence>
<keyword evidence="2" id="KW-1185">Reference proteome</keyword>